<dbReference type="OrthoDB" id="1424757at2"/>
<protein>
    <recommendedName>
        <fullName evidence="3">DUF4304 domain-containing protein</fullName>
    </recommendedName>
</protein>
<dbReference type="eggNOG" id="ENOG5033QPA">
    <property type="taxonomic scope" value="Bacteria"/>
</dbReference>
<evidence type="ECO:0008006" key="3">
    <source>
        <dbReference type="Google" id="ProtNLM"/>
    </source>
</evidence>
<dbReference type="RefSeq" id="WP_015024996.1">
    <property type="nucleotide sequence ID" value="NC_018721.1"/>
</dbReference>
<name>K4IHZ3_PSYTT</name>
<gene>
    <name evidence="1" type="ordered locus">P700755_002692</name>
</gene>
<keyword evidence="2" id="KW-1185">Reference proteome</keyword>
<dbReference type="KEGG" id="ptq:P700755_002692"/>
<sequence>MKNFNLFGKTKRQSSNSESEKSEFEKIKVFKSLPKEQWKPAYNELNKIIGANLKEYGFKKKGRKHYRLTNDLLEIIDIDNRGSWSGARDDIEIRIGLVPYCWQGLTTEHYLVGSKPIEEIDKTIRNHFRISKEYLILADYISERIIKNILPYFEKYNSTKKITRQPYIFPYKASHLTFDTYNSHLLILFAEIKQHKANKSIEILEKLIEVSTHFENELELKKWTEIKTLIENNDWESIDKILTKNEHKELNKLKIKPVANTVYN</sequence>
<proteinExistence type="predicted"/>
<dbReference type="AlphaFoldDB" id="K4IHZ3"/>
<dbReference type="Proteomes" id="UP000008514">
    <property type="component" value="Chromosome"/>
</dbReference>
<dbReference type="EMBL" id="CP003879">
    <property type="protein sequence ID" value="AFU69433.1"/>
    <property type="molecule type" value="Genomic_DNA"/>
</dbReference>
<dbReference type="STRING" id="313595.P700755_002692"/>
<dbReference type="HOGENOM" id="CLU_1053223_0_0_10"/>
<reference evidence="1" key="2">
    <citation type="submission" date="2012-09" db="EMBL/GenBank/DDBJ databases">
        <title>The complete sequence of Psychroflexus torquis an extreme psychrophile from sea-ice that is stimulated by light.</title>
        <authorList>
            <person name="Feng S."/>
            <person name="Powell S.M."/>
            <person name="Bowman J.P."/>
        </authorList>
    </citation>
    <scope>NUCLEOTIDE SEQUENCE [LARGE SCALE GENOMIC DNA]</scope>
    <source>
        <strain evidence="1">ATCC 700755</strain>
    </source>
</reference>
<evidence type="ECO:0000313" key="2">
    <source>
        <dbReference type="Proteomes" id="UP000008514"/>
    </source>
</evidence>
<organism evidence="1 2">
    <name type="scientific">Psychroflexus torquis (strain ATCC 700755 / CIP 106069 / ACAM 623)</name>
    <dbReference type="NCBI Taxonomy" id="313595"/>
    <lineage>
        <taxon>Bacteria</taxon>
        <taxon>Pseudomonadati</taxon>
        <taxon>Bacteroidota</taxon>
        <taxon>Flavobacteriia</taxon>
        <taxon>Flavobacteriales</taxon>
        <taxon>Flavobacteriaceae</taxon>
        <taxon>Psychroflexus</taxon>
    </lineage>
</organism>
<evidence type="ECO:0000313" key="1">
    <source>
        <dbReference type="EMBL" id="AFU69433.1"/>
    </source>
</evidence>
<accession>K4IHZ3</accession>
<reference evidence="1" key="1">
    <citation type="submission" date="2006-03" db="EMBL/GenBank/DDBJ databases">
        <authorList>
            <person name="Bowman J."/>
            <person name="Ferriera S."/>
            <person name="Johnson J."/>
            <person name="Kravitz S."/>
            <person name="Halpern A."/>
            <person name="Remington K."/>
            <person name="Beeson K."/>
            <person name="Tran B."/>
            <person name="Rogers Y.-H."/>
            <person name="Friedman R."/>
            <person name="Venter J.C."/>
        </authorList>
    </citation>
    <scope>NUCLEOTIDE SEQUENCE [LARGE SCALE GENOMIC DNA]</scope>
    <source>
        <strain evidence="1">ATCC 700755</strain>
    </source>
</reference>